<dbReference type="GO" id="GO:0042276">
    <property type="term" value="P:error-prone translesion synthesis"/>
    <property type="evidence" value="ECO:0007669"/>
    <property type="project" value="TreeGrafter"/>
</dbReference>
<reference evidence="17 18" key="1">
    <citation type="submission" date="2019-07" db="EMBL/GenBank/DDBJ databases">
        <title>Reinekea sp. strain SSH23 genome sequencing and assembly.</title>
        <authorList>
            <person name="Kim I."/>
        </authorList>
    </citation>
    <scope>NUCLEOTIDE SEQUENCE [LARGE SCALE GENOMIC DNA]</scope>
    <source>
        <strain evidence="17 18">SSH23</strain>
    </source>
</reference>
<comment type="cofactor">
    <cofactor evidence="15">
        <name>Mg(2+)</name>
        <dbReference type="ChEBI" id="CHEBI:18420"/>
    </cofactor>
    <text evidence="15">Binds 2 magnesium ions per subunit.</text>
</comment>
<dbReference type="InterPro" id="IPR053848">
    <property type="entry name" value="IMS_HHH_1"/>
</dbReference>
<dbReference type="GO" id="GO:0003887">
    <property type="term" value="F:DNA-directed DNA polymerase activity"/>
    <property type="evidence" value="ECO:0007669"/>
    <property type="project" value="UniProtKB-UniRule"/>
</dbReference>
<dbReference type="EMBL" id="VKAD01000001">
    <property type="protein sequence ID" value="TXR54243.1"/>
    <property type="molecule type" value="Genomic_DNA"/>
</dbReference>
<evidence type="ECO:0000256" key="8">
    <source>
        <dbReference type="ARBA" id="ARBA00022723"/>
    </source>
</evidence>
<keyword evidence="6 15" id="KW-0548">Nucleotidyltransferase</keyword>
<comment type="caution">
    <text evidence="17">The sequence shown here is derived from an EMBL/GenBank/DDBJ whole genome shotgun (WGS) entry which is preliminary data.</text>
</comment>
<dbReference type="AlphaFoldDB" id="A0A5C8ZAR8"/>
<keyword evidence="3 15" id="KW-0515">Mutator protein</keyword>
<proteinExistence type="inferred from homology"/>
<evidence type="ECO:0000313" key="17">
    <source>
        <dbReference type="EMBL" id="TXR54243.1"/>
    </source>
</evidence>
<dbReference type="RefSeq" id="WP_147713641.1">
    <property type="nucleotide sequence ID" value="NZ_VKAD01000001.1"/>
</dbReference>
<keyword evidence="11 15" id="KW-0239">DNA-directed DNA polymerase</keyword>
<dbReference type="Pfam" id="PF11799">
    <property type="entry name" value="IMS_C"/>
    <property type="match status" value="1"/>
</dbReference>
<dbReference type="Gene3D" id="3.30.1490.100">
    <property type="entry name" value="DNA polymerase, Y-family, little finger domain"/>
    <property type="match status" value="1"/>
</dbReference>
<feature type="binding site" evidence="15">
    <location>
        <position position="103"/>
    </location>
    <ligand>
        <name>Mg(2+)</name>
        <dbReference type="ChEBI" id="CHEBI:18420"/>
    </ligand>
</feature>
<evidence type="ECO:0000256" key="14">
    <source>
        <dbReference type="ARBA" id="ARBA00049244"/>
    </source>
</evidence>
<keyword evidence="8 15" id="KW-0479">Metal-binding</keyword>
<dbReference type="PANTHER" id="PTHR11076:SF33">
    <property type="entry name" value="DNA POLYMERASE KAPPA"/>
    <property type="match status" value="1"/>
</dbReference>
<dbReference type="InterPro" id="IPR043128">
    <property type="entry name" value="Rev_trsase/Diguanyl_cyclase"/>
</dbReference>
<dbReference type="InterPro" id="IPR017961">
    <property type="entry name" value="DNA_pol_Y-fam_little_finger"/>
</dbReference>
<dbReference type="InterPro" id="IPR050116">
    <property type="entry name" value="DNA_polymerase-Y"/>
</dbReference>
<dbReference type="Pfam" id="PF21999">
    <property type="entry name" value="IMS_HHH_1"/>
    <property type="match status" value="1"/>
</dbReference>
<comment type="subunit">
    <text evidence="15">Monomer.</text>
</comment>
<evidence type="ECO:0000256" key="11">
    <source>
        <dbReference type="ARBA" id="ARBA00022932"/>
    </source>
</evidence>
<dbReference type="GO" id="GO:0003684">
    <property type="term" value="F:damaged DNA binding"/>
    <property type="evidence" value="ECO:0007669"/>
    <property type="project" value="InterPro"/>
</dbReference>
<dbReference type="GO" id="GO:0009432">
    <property type="term" value="P:SOS response"/>
    <property type="evidence" value="ECO:0007669"/>
    <property type="project" value="TreeGrafter"/>
</dbReference>
<comment type="function">
    <text evidence="15">Poorly processive, error-prone DNA polymerase involved in untargeted mutagenesis. Copies undamaged DNA at stalled replication forks, which arise in vivo from mismatched or misaligned primer ends. These misaligned primers can be extended by PolIV. Exhibits no 3'-5' exonuclease (proofreading) activity. May be involved in translesional synthesis, in conjunction with the beta clamp from PolIII.</text>
</comment>
<keyword evidence="4 15" id="KW-0963">Cytoplasm</keyword>
<comment type="catalytic activity">
    <reaction evidence="14 15">
        <text>DNA(n) + a 2'-deoxyribonucleoside 5'-triphosphate = DNA(n+1) + diphosphate</text>
        <dbReference type="Rhea" id="RHEA:22508"/>
        <dbReference type="Rhea" id="RHEA-COMP:17339"/>
        <dbReference type="Rhea" id="RHEA-COMP:17340"/>
        <dbReference type="ChEBI" id="CHEBI:33019"/>
        <dbReference type="ChEBI" id="CHEBI:61560"/>
        <dbReference type="ChEBI" id="CHEBI:173112"/>
        <dbReference type="EC" id="2.7.7.7"/>
    </reaction>
</comment>
<evidence type="ECO:0000259" key="16">
    <source>
        <dbReference type="PROSITE" id="PS50173"/>
    </source>
</evidence>
<dbReference type="Proteomes" id="UP000321764">
    <property type="component" value="Unassembled WGS sequence"/>
</dbReference>
<dbReference type="HAMAP" id="MF_01113">
    <property type="entry name" value="DNApol_IV"/>
    <property type="match status" value="1"/>
</dbReference>
<evidence type="ECO:0000256" key="9">
    <source>
        <dbReference type="ARBA" id="ARBA00022763"/>
    </source>
</evidence>
<evidence type="ECO:0000256" key="4">
    <source>
        <dbReference type="ARBA" id="ARBA00022490"/>
    </source>
</evidence>
<dbReference type="PANTHER" id="PTHR11076">
    <property type="entry name" value="DNA REPAIR POLYMERASE UMUC / TRANSFERASE FAMILY MEMBER"/>
    <property type="match status" value="1"/>
</dbReference>
<dbReference type="InterPro" id="IPR036775">
    <property type="entry name" value="DNA_pol_Y-fam_lit_finger_sf"/>
</dbReference>
<dbReference type="EC" id="2.7.7.7" evidence="15"/>
<evidence type="ECO:0000256" key="3">
    <source>
        <dbReference type="ARBA" id="ARBA00022457"/>
    </source>
</evidence>
<name>A0A5C8ZAR8_9GAMM</name>
<keyword evidence="18" id="KW-1185">Reference proteome</keyword>
<keyword evidence="10 15" id="KW-0460">Magnesium</keyword>
<organism evidence="17 18">
    <name type="scientific">Reinekea thalattae</name>
    <dbReference type="NCBI Taxonomy" id="2593301"/>
    <lineage>
        <taxon>Bacteria</taxon>
        <taxon>Pseudomonadati</taxon>
        <taxon>Pseudomonadota</taxon>
        <taxon>Gammaproteobacteria</taxon>
        <taxon>Oceanospirillales</taxon>
        <taxon>Saccharospirillaceae</taxon>
        <taxon>Reinekea</taxon>
    </lineage>
</organism>
<dbReference type="Gene3D" id="1.10.150.20">
    <property type="entry name" value="5' to 3' exonuclease, C-terminal subdomain"/>
    <property type="match status" value="1"/>
</dbReference>
<sequence>MQRKIIHIDCDCYYAALEERDFAELRGKPVAVGGTGPRSVLATCNYIARQYGVRSAMPSSMALARCPGLIIRPARFEVYRSVSQQIRAILNQYTDKIEPLSLDEAYIDVSDSSWFSGSATLLAEHIRQQIYQQLGIRVSAGVAPNKYLAKIASDWNKPNGLFVVEPSSVPGFVMDLPVQRVSGIGQKFAEKLAAMGIKTCGDLQKWSLPRLVQLYGKSGVWLYQRARGIDERDVGRQGAAKSMTVEHTYETNLETLQQSEQEVQALYRKLSDRLSDKTTPPLKSILLKVRYADFKTQTIERNWALSIANFQRLLRVKAPRSEQSIRLLGLGVRFANETPASQLSLWPND</sequence>
<dbReference type="OrthoDB" id="9808813at2"/>
<keyword evidence="12 15" id="KW-0238">DNA-binding</keyword>
<accession>A0A5C8ZAR8</accession>
<feature type="site" description="Substrate discrimination" evidence="15">
    <location>
        <position position="14"/>
    </location>
</feature>
<dbReference type="Gene3D" id="3.40.1170.60">
    <property type="match status" value="1"/>
</dbReference>
<protein>
    <recommendedName>
        <fullName evidence="15">DNA polymerase IV</fullName>
        <shortName evidence="15">Pol IV</shortName>
        <ecNumber evidence="15">2.7.7.7</ecNumber>
    </recommendedName>
</protein>
<evidence type="ECO:0000256" key="1">
    <source>
        <dbReference type="ARBA" id="ARBA00004496"/>
    </source>
</evidence>
<dbReference type="GO" id="GO:0005829">
    <property type="term" value="C:cytosol"/>
    <property type="evidence" value="ECO:0007669"/>
    <property type="project" value="TreeGrafter"/>
</dbReference>
<comment type="similarity">
    <text evidence="2 15">Belongs to the DNA polymerase type-Y family.</text>
</comment>
<keyword evidence="13 15" id="KW-0234">DNA repair</keyword>
<keyword evidence="7 15" id="KW-0235">DNA replication</keyword>
<evidence type="ECO:0000256" key="2">
    <source>
        <dbReference type="ARBA" id="ARBA00010945"/>
    </source>
</evidence>
<dbReference type="Gene3D" id="3.30.70.270">
    <property type="match status" value="1"/>
</dbReference>
<comment type="subcellular location">
    <subcellularLocation>
        <location evidence="1 15">Cytoplasm</location>
    </subcellularLocation>
</comment>
<evidence type="ECO:0000256" key="7">
    <source>
        <dbReference type="ARBA" id="ARBA00022705"/>
    </source>
</evidence>
<dbReference type="GO" id="GO:0006261">
    <property type="term" value="P:DNA-templated DNA replication"/>
    <property type="evidence" value="ECO:0007669"/>
    <property type="project" value="UniProtKB-UniRule"/>
</dbReference>
<dbReference type="InterPro" id="IPR043502">
    <property type="entry name" value="DNA/RNA_pol_sf"/>
</dbReference>
<gene>
    <name evidence="15 17" type="primary">dinB</name>
    <name evidence="17" type="ORF">FME95_06825</name>
</gene>
<keyword evidence="9 15" id="KW-0227">DNA damage</keyword>
<dbReference type="GO" id="GO:0000287">
    <property type="term" value="F:magnesium ion binding"/>
    <property type="evidence" value="ECO:0007669"/>
    <property type="project" value="UniProtKB-UniRule"/>
</dbReference>
<feature type="domain" description="UmuC" evidence="16">
    <location>
        <begin position="5"/>
        <end position="185"/>
    </location>
</feature>
<dbReference type="SUPFAM" id="SSF56672">
    <property type="entry name" value="DNA/RNA polymerases"/>
    <property type="match status" value="1"/>
</dbReference>
<dbReference type="InterPro" id="IPR001126">
    <property type="entry name" value="UmuC"/>
</dbReference>
<feature type="binding site" evidence="15">
    <location>
        <position position="9"/>
    </location>
    <ligand>
        <name>Mg(2+)</name>
        <dbReference type="ChEBI" id="CHEBI:18420"/>
    </ligand>
</feature>
<evidence type="ECO:0000256" key="12">
    <source>
        <dbReference type="ARBA" id="ARBA00023125"/>
    </source>
</evidence>
<dbReference type="Pfam" id="PF00817">
    <property type="entry name" value="IMS"/>
    <property type="match status" value="1"/>
</dbReference>
<dbReference type="NCBIfam" id="NF002677">
    <property type="entry name" value="PRK02406.1"/>
    <property type="match status" value="1"/>
</dbReference>
<evidence type="ECO:0000256" key="5">
    <source>
        <dbReference type="ARBA" id="ARBA00022679"/>
    </source>
</evidence>
<keyword evidence="5 15" id="KW-0808">Transferase</keyword>
<evidence type="ECO:0000256" key="15">
    <source>
        <dbReference type="HAMAP-Rule" id="MF_01113"/>
    </source>
</evidence>
<dbReference type="GO" id="GO:0006281">
    <property type="term" value="P:DNA repair"/>
    <property type="evidence" value="ECO:0007669"/>
    <property type="project" value="UniProtKB-UniRule"/>
</dbReference>
<evidence type="ECO:0000313" key="18">
    <source>
        <dbReference type="Proteomes" id="UP000321764"/>
    </source>
</evidence>
<feature type="active site" evidence="15">
    <location>
        <position position="104"/>
    </location>
</feature>
<dbReference type="InterPro" id="IPR022880">
    <property type="entry name" value="DNApol_IV"/>
</dbReference>
<dbReference type="PROSITE" id="PS50173">
    <property type="entry name" value="UMUC"/>
    <property type="match status" value="1"/>
</dbReference>
<dbReference type="CDD" id="cd03586">
    <property type="entry name" value="PolY_Pol_IV_kappa"/>
    <property type="match status" value="1"/>
</dbReference>
<evidence type="ECO:0000256" key="10">
    <source>
        <dbReference type="ARBA" id="ARBA00022842"/>
    </source>
</evidence>
<evidence type="ECO:0000256" key="6">
    <source>
        <dbReference type="ARBA" id="ARBA00022695"/>
    </source>
</evidence>
<dbReference type="SUPFAM" id="SSF100879">
    <property type="entry name" value="Lesion bypass DNA polymerase (Y-family), little finger domain"/>
    <property type="match status" value="1"/>
</dbReference>
<evidence type="ECO:0000256" key="13">
    <source>
        <dbReference type="ARBA" id="ARBA00023204"/>
    </source>
</evidence>